<dbReference type="EMBL" id="LYUD01000099">
    <property type="protein sequence ID" value="OAZ72853.1"/>
    <property type="molecule type" value="Genomic_DNA"/>
</dbReference>
<keyword evidence="2" id="KW-0645">Protease</keyword>
<keyword evidence="3" id="KW-0479">Metal-binding</keyword>
<dbReference type="RefSeq" id="WP_003628194.1">
    <property type="nucleotide sequence ID" value="NZ_LYUD01000099.1"/>
</dbReference>
<evidence type="ECO:0000313" key="10">
    <source>
        <dbReference type="EMBL" id="OAZ72853.1"/>
    </source>
</evidence>
<dbReference type="Gene3D" id="2.70.70.10">
    <property type="entry name" value="Glucose Permease (Domain IIA)"/>
    <property type="match status" value="1"/>
</dbReference>
<feature type="region of interest" description="Disordered" evidence="8">
    <location>
        <begin position="48"/>
        <end position="91"/>
    </location>
</feature>
<dbReference type="OrthoDB" id="9809144at2"/>
<dbReference type="PATRIC" id="fig|438.15.peg.1576"/>
<dbReference type="AlphaFoldDB" id="A0A1A0DC56"/>
<dbReference type="GO" id="GO:0004222">
    <property type="term" value="F:metalloendopeptidase activity"/>
    <property type="evidence" value="ECO:0007669"/>
    <property type="project" value="TreeGrafter"/>
</dbReference>
<dbReference type="Proteomes" id="UP000093796">
    <property type="component" value="Unassembled WGS sequence"/>
</dbReference>
<gene>
    <name evidence="10" type="ORF">SRCM100623_01396</name>
</gene>
<evidence type="ECO:0000256" key="4">
    <source>
        <dbReference type="ARBA" id="ARBA00022801"/>
    </source>
</evidence>
<dbReference type="eggNOG" id="COG4942">
    <property type="taxonomic scope" value="Bacteria"/>
</dbReference>
<dbReference type="PANTHER" id="PTHR21666">
    <property type="entry name" value="PEPTIDASE-RELATED"/>
    <property type="match status" value="1"/>
</dbReference>
<dbReference type="SUPFAM" id="SSF51261">
    <property type="entry name" value="Duplicated hybrid motif"/>
    <property type="match status" value="1"/>
</dbReference>
<evidence type="ECO:0000256" key="1">
    <source>
        <dbReference type="ARBA" id="ARBA00001947"/>
    </source>
</evidence>
<protein>
    <recommendedName>
        <fullName evidence="9">M23ase beta-sheet core domain-containing protein</fullName>
    </recommendedName>
</protein>
<evidence type="ECO:0000256" key="8">
    <source>
        <dbReference type="SAM" id="MobiDB-lite"/>
    </source>
</evidence>
<feature type="coiled-coil region" evidence="7">
    <location>
        <begin position="301"/>
        <end position="346"/>
    </location>
</feature>
<dbReference type="SUPFAM" id="SSF58100">
    <property type="entry name" value="Bacterial hemolysins"/>
    <property type="match status" value="1"/>
</dbReference>
<evidence type="ECO:0000256" key="7">
    <source>
        <dbReference type="SAM" id="Coils"/>
    </source>
</evidence>
<keyword evidence="7" id="KW-0175">Coiled coil</keyword>
<feature type="domain" description="M23ase beta-sheet core" evidence="9">
    <location>
        <begin position="393"/>
        <end position="484"/>
    </location>
</feature>
<dbReference type="CDD" id="cd12797">
    <property type="entry name" value="M23_peptidase"/>
    <property type="match status" value="1"/>
</dbReference>
<keyword evidence="4" id="KW-0378">Hydrolase</keyword>
<dbReference type="PANTHER" id="PTHR21666:SF288">
    <property type="entry name" value="CELL DIVISION PROTEIN YTFB"/>
    <property type="match status" value="1"/>
</dbReference>
<evidence type="ECO:0000256" key="6">
    <source>
        <dbReference type="ARBA" id="ARBA00023049"/>
    </source>
</evidence>
<evidence type="ECO:0000256" key="5">
    <source>
        <dbReference type="ARBA" id="ARBA00022833"/>
    </source>
</evidence>
<accession>A0A1A0DC56</accession>
<evidence type="ECO:0000313" key="11">
    <source>
        <dbReference type="Proteomes" id="UP000093796"/>
    </source>
</evidence>
<dbReference type="InterPro" id="IPR011055">
    <property type="entry name" value="Dup_hybrid_motif"/>
</dbReference>
<keyword evidence="6" id="KW-0482">Metalloprotease</keyword>
<dbReference type="GO" id="GO:0046872">
    <property type="term" value="F:metal ion binding"/>
    <property type="evidence" value="ECO:0007669"/>
    <property type="project" value="UniProtKB-KW"/>
</dbReference>
<evidence type="ECO:0000256" key="2">
    <source>
        <dbReference type="ARBA" id="ARBA00022670"/>
    </source>
</evidence>
<feature type="region of interest" description="Disordered" evidence="8">
    <location>
        <begin position="103"/>
        <end position="125"/>
    </location>
</feature>
<proteinExistence type="predicted"/>
<dbReference type="Pfam" id="PF01551">
    <property type="entry name" value="Peptidase_M23"/>
    <property type="match status" value="1"/>
</dbReference>
<reference evidence="10 11" key="1">
    <citation type="submission" date="2016-05" db="EMBL/GenBank/DDBJ databases">
        <title>Genome sequencing of Acetobacter pasteurianus strain SRCM100623.</title>
        <authorList>
            <person name="Song Y.R."/>
        </authorList>
    </citation>
    <scope>NUCLEOTIDE SEQUENCE [LARGE SCALE GENOMIC DNA]</scope>
    <source>
        <strain evidence="10 11">SRCM100623</strain>
    </source>
</reference>
<dbReference type="GO" id="GO:0006508">
    <property type="term" value="P:proteolysis"/>
    <property type="evidence" value="ECO:0007669"/>
    <property type="project" value="UniProtKB-KW"/>
</dbReference>
<dbReference type="InterPro" id="IPR016047">
    <property type="entry name" value="M23ase_b-sheet_dom"/>
</dbReference>
<sequence length="488" mass="51562">MKHIRPFSSPVCPSSHWGKLAGYTALLVAVPTLLAGYPAMPLQAATTHHKKAATAHHSTQTAAKTSARENKTRSTHTRKSKMAAEPSVMSDRSVREAQAAVNAAHAQHEAMEQEKARQAAAVAQSRSQNEAAQAAAAEAKNRALSLSAATVSATSQLQSTEQQIADLQDQISDVKKEQASLQAALVQDAHALAPILPLAERLSLYPSDTLLAAPMPQGDAITGFLVLRGLSRQMEQEAEGMRARQARLTALNTTLTNKLAELNQLEQTQTHQRDTVRQQAALAREAQKQASATAISTTHQLQAATQRAASLQDAVSKLDALQAQAESALQKEIAAAERAHEAARAKAARRKMAAMVKTQGPGLAEHPSAGSGLRPVAGTLISTWGSATESGPATGMTYRTPPGASVRAPCAGTVDFAAPFRTYGQMLILNCGRHYRFIMAGLSGLAVDMGQSLTKGAPIGQMGSSRGSGTLFIQLRHGQKTINPAPFL</sequence>
<dbReference type="InterPro" id="IPR050570">
    <property type="entry name" value="Cell_wall_metabolism_enzyme"/>
</dbReference>
<name>A0A1A0DC56_ACEPA</name>
<feature type="compositionally biased region" description="Low complexity" evidence="8">
    <location>
        <begin position="55"/>
        <end position="65"/>
    </location>
</feature>
<evidence type="ECO:0000256" key="3">
    <source>
        <dbReference type="ARBA" id="ARBA00022723"/>
    </source>
</evidence>
<comment type="cofactor">
    <cofactor evidence="1">
        <name>Zn(2+)</name>
        <dbReference type="ChEBI" id="CHEBI:29105"/>
    </cofactor>
</comment>
<feature type="compositionally biased region" description="Basic and acidic residues" evidence="8">
    <location>
        <begin position="106"/>
        <end position="117"/>
    </location>
</feature>
<keyword evidence="5" id="KW-0862">Zinc</keyword>
<evidence type="ECO:0000259" key="9">
    <source>
        <dbReference type="Pfam" id="PF01551"/>
    </source>
</evidence>
<comment type="caution">
    <text evidence="10">The sequence shown here is derived from an EMBL/GenBank/DDBJ whole genome shotgun (WGS) entry which is preliminary data.</text>
</comment>
<organism evidence="10 11">
    <name type="scientific">Acetobacter pasteurianus</name>
    <name type="common">Acetobacter turbidans</name>
    <dbReference type="NCBI Taxonomy" id="438"/>
    <lineage>
        <taxon>Bacteria</taxon>
        <taxon>Pseudomonadati</taxon>
        <taxon>Pseudomonadota</taxon>
        <taxon>Alphaproteobacteria</taxon>
        <taxon>Acetobacterales</taxon>
        <taxon>Acetobacteraceae</taxon>
        <taxon>Acetobacter</taxon>
    </lineage>
</organism>